<evidence type="ECO:0000313" key="3">
    <source>
        <dbReference type="RefSeq" id="XP_040945792.1"/>
    </source>
</evidence>
<dbReference type="GeneID" id="121215394"/>
<keyword evidence="2" id="KW-1185">Reference proteome</keyword>
<reference evidence="2" key="1">
    <citation type="journal article" date="2020" name="Nat. Genet.">
        <title>Genomic diversifications of five Gossypium allopolyploid species and their impact on cotton improvement.</title>
        <authorList>
            <person name="Chen Z.J."/>
            <person name="Sreedasyam A."/>
            <person name="Ando A."/>
            <person name="Song Q."/>
            <person name="De Santiago L.M."/>
            <person name="Hulse-Kemp A.M."/>
            <person name="Ding M."/>
            <person name="Ye W."/>
            <person name="Kirkbride R.C."/>
            <person name="Jenkins J."/>
            <person name="Plott C."/>
            <person name="Lovell J."/>
            <person name="Lin Y.M."/>
            <person name="Vaughn R."/>
            <person name="Liu B."/>
            <person name="Simpson S."/>
            <person name="Scheffler B.E."/>
            <person name="Wen L."/>
            <person name="Saski C.A."/>
            <person name="Grover C.E."/>
            <person name="Hu G."/>
            <person name="Conover J.L."/>
            <person name="Carlson J.W."/>
            <person name="Shu S."/>
            <person name="Boston L.B."/>
            <person name="Williams M."/>
            <person name="Peterson D.G."/>
            <person name="McGee K."/>
            <person name="Jones D.C."/>
            <person name="Wendel J.F."/>
            <person name="Stelly D.M."/>
            <person name="Grimwood J."/>
            <person name="Schmutz J."/>
        </authorList>
    </citation>
    <scope>NUCLEOTIDE SEQUENCE [LARGE SCALE GENOMIC DNA]</scope>
    <source>
        <strain evidence="2">cv. TM-1</strain>
    </source>
</reference>
<protein>
    <submittedName>
        <fullName evidence="3">Secreted RxLR effector protein 161-like</fullName>
    </submittedName>
</protein>
<dbReference type="PANTHER" id="PTHR11439">
    <property type="entry name" value="GAG-POL-RELATED RETROTRANSPOSON"/>
    <property type="match status" value="1"/>
</dbReference>
<dbReference type="CDD" id="cd09272">
    <property type="entry name" value="RNase_HI_RT_Ty1"/>
    <property type="match status" value="1"/>
</dbReference>
<evidence type="ECO:0000313" key="2">
    <source>
        <dbReference type="Proteomes" id="UP000818029"/>
    </source>
</evidence>
<dbReference type="PANTHER" id="PTHR11439:SF467">
    <property type="entry name" value="INTEGRASE CATALYTIC DOMAIN-CONTAINING PROTEIN"/>
    <property type="match status" value="1"/>
</dbReference>
<keyword evidence="1" id="KW-1133">Transmembrane helix</keyword>
<sequence length="232" mass="26406">MQKIPYASPAGSLMYAQVCTHSDIVYIVVMFSIYLCNPGIDHLVAAKRVMRYLQRIKYYMLTYKRSDLLEVVGYSNSDFVGCQDSKKSTSGYIYLLDGGAISWKSVKRTLVTSSIMAANFVACYEASNYGIWLRNFVTRLRILENVERPLKFFCDNKLAVLYSNNNRNSSKSKHIDITFLVLKERVQNGQISIEHIGTNSIIVDLLTKGLPPKVFHKQTTHMGVTLFEDTMI</sequence>
<name>A0ABM2ZT17_GOSHI</name>
<proteinExistence type="predicted"/>
<evidence type="ECO:0000256" key="1">
    <source>
        <dbReference type="SAM" id="Phobius"/>
    </source>
</evidence>
<keyword evidence="1" id="KW-0812">Transmembrane</keyword>
<feature type="transmembrane region" description="Helical" evidence="1">
    <location>
        <begin position="24"/>
        <end position="45"/>
    </location>
</feature>
<dbReference type="RefSeq" id="XP_040945792.1">
    <property type="nucleotide sequence ID" value="XM_041089858.1"/>
</dbReference>
<gene>
    <name evidence="3" type="primary">LOC121215394</name>
</gene>
<accession>A0ABM2ZT17</accession>
<reference evidence="3" key="2">
    <citation type="submission" date="2025-08" db="UniProtKB">
        <authorList>
            <consortium name="RefSeq"/>
        </authorList>
    </citation>
    <scope>IDENTIFICATION</scope>
</reference>
<organism evidence="2 3">
    <name type="scientific">Gossypium hirsutum</name>
    <name type="common">Upland cotton</name>
    <name type="synonym">Gossypium mexicanum</name>
    <dbReference type="NCBI Taxonomy" id="3635"/>
    <lineage>
        <taxon>Eukaryota</taxon>
        <taxon>Viridiplantae</taxon>
        <taxon>Streptophyta</taxon>
        <taxon>Embryophyta</taxon>
        <taxon>Tracheophyta</taxon>
        <taxon>Spermatophyta</taxon>
        <taxon>Magnoliopsida</taxon>
        <taxon>eudicotyledons</taxon>
        <taxon>Gunneridae</taxon>
        <taxon>Pentapetalae</taxon>
        <taxon>rosids</taxon>
        <taxon>malvids</taxon>
        <taxon>Malvales</taxon>
        <taxon>Malvaceae</taxon>
        <taxon>Malvoideae</taxon>
        <taxon>Gossypium</taxon>
    </lineage>
</organism>
<keyword evidence="1" id="KW-0472">Membrane</keyword>
<dbReference type="Proteomes" id="UP000818029">
    <property type="component" value="Chromosome D03"/>
</dbReference>